<evidence type="ECO:0000313" key="2">
    <source>
        <dbReference type="EMBL" id="KAG6372664.1"/>
    </source>
</evidence>
<evidence type="ECO:0000313" key="3">
    <source>
        <dbReference type="Proteomes" id="UP000683000"/>
    </source>
</evidence>
<dbReference type="EMBL" id="JAGFBS010000026">
    <property type="protein sequence ID" value="KAG6372664.1"/>
    <property type="molecule type" value="Genomic_DNA"/>
</dbReference>
<protein>
    <submittedName>
        <fullName evidence="2">Uncharacterized protein</fullName>
    </submittedName>
</protein>
<gene>
    <name evidence="2" type="ORF">JVT61DRAFT_7420</name>
</gene>
<dbReference type="OrthoDB" id="2749294at2759"/>
<dbReference type="AlphaFoldDB" id="A0A8I2YI86"/>
<keyword evidence="1" id="KW-1133">Transmembrane helix</keyword>
<organism evidence="2 3">
    <name type="scientific">Boletus reticuloceps</name>
    <dbReference type="NCBI Taxonomy" id="495285"/>
    <lineage>
        <taxon>Eukaryota</taxon>
        <taxon>Fungi</taxon>
        <taxon>Dikarya</taxon>
        <taxon>Basidiomycota</taxon>
        <taxon>Agaricomycotina</taxon>
        <taxon>Agaricomycetes</taxon>
        <taxon>Agaricomycetidae</taxon>
        <taxon>Boletales</taxon>
        <taxon>Boletineae</taxon>
        <taxon>Boletaceae</taxon>
        <taxon>Boletoideae</taxon>
        <taxon>Boletus</taxon>
    </lineage>
</organism>
<feature type="transmembrane region" description="Helical" evidence="1">
    <location>
        <begin position="7"/>
        <end position="31"/>
    </location>
</feature>
<evidence type="ECO:0000256" key="1">
    <source>
        <dbReference type="SAM" id="Phobius"/>
    </source>
</evidence>
<proteinExistence type="predicted"/>
<keyword evidence="1" id="KW-0472">Membrane</keyword>
<comment type="caution">
    <text evidence="2">The sequence shown here is derived from an EMBL/GenBank/DDBJ whole genome shotgun (WGS) entry which is preliminary data.</text>
</comment>
<dbReference type="Proteomes" id="UP000683000">
    <property type="component" value="Unassembled WGS sequence"/>
</dbReference>
<reference evidence="2" key="1">
    <citation type="submission" date="2021-03" db="EMBL/GenBank/DDBJ databases">
        <title>Evolutionary innovations through gain and loss of genes in the ectomycorrhizal Boletales.</title>
        <authorList>
            <person name="Wu G."/>
            <person name="Miyauchi S."/>
            <person name="Morin E."/>
            <person name="Yang Z.-L."/>
            <person name="Xu J."/>
            <person name="Martin F.M."/>
        </authorList>
    </citation>
    <scope>NUCLEOTIDE SEQUENCE</scope>
    <source>
        <strain evidence="2">BR01</strain>
    </source>
</reference>
<name>A0A8I2YI86_9AGAM</name>
<keyword evidence="3" id="KW-1185">Reference proteome</keyword>
<keyword evidence="1" id="KW-0812">Transmembrane</keyword>
<accession>A0A8I2YI86</accession>
<sequence length="84" mass="8899">MFSTYVVNLAIIAIMSAITRITNVEIIAAFWEFDPTLPGNHALGGLPHVVAAVCTLAALPIQKTSHTNHIKGVCTAISLTISAR</sequence>
<feature type="transmembrane region" description="Helical" evidence="1">
    <location>
        <begin position="43"/>
        <end position="61"/>
    </location>
</feature>